<feature type="repeat" description="TPR" evidence="3">
    <location>
        <begin position="549"/>
        <end position="582"/>
    </location>
</feature>
<dbReference type="Pfam" id="PF13181">
    <property type="entry name" value="TPR_8"/>
    <property type="match status" value="1"/>
</dbReference>
<dbReference type="Proteomes" id="UP000183832">
    <property type="component" value="Unassembled WGS sequence"/>
</dbReference>
<sequence length="1228" mass="140967">MSSKEIKALLKEAREAIKEKDYQLAIQKCKEILINDKKNGMAYILLGAAFQETNKSEAVKYLRCALDCQGDYKLLSLQGLSNCVKPDELTDVIEQLLQLAPEKYLECYAKLSNVTHQISDQSQLINFFCHEIKSDDNDRKYQALKHLLNVFMKNRELAAETYKDEYLECLEIGIQDKNHLHHFEICRDYFKLLHQKRRFEDLTRKAEEISSVYENNVMPLEWICKIYIENEDFPISQYLKSNFGLFVERLLELNPNSVIGLMASALVKLVIGDLGVARDILVKVNLLKPNWSLCLKKLSSIHIRLRAHLLAELVFRQLKDCDVDLAENLIEQQTDEKINGALEIIERNEDERCLVLKTKAQIYLQNFEIAQDLVSRLKLMNFDTRILQATMLRFKGENLEAVNILQDLEDHEANLERGRNLFALKKFDDSLLSILKATKLDSTNSECFFWLGRIYVAINDEVRSRKCFEKCLSLNPQNEKAITFLSAIYRKNKNWDENLAMLENSVKSVDGHHQKSASFQLGLHHLSQQNFDNAITSFRNALKYDPNNEKCWESLADSYFGRGSYASALKVFEKSVEINSKNSYAKLLIAKIKFILQQYQESIEDYNKLLIELTDYLPALKGLAESHFGRAYYLHENHRSGRARNHCQESLQFLEKAIQIEPNFLCLWRMLANILEFVGSLPKLHSHLIIPGTLICEDKSRKLHGDDLLNLAGKCYSRCLKLHHNDEFVWFELVANYYKIARRSVDNDGRLDHLKLAFEGAKHLVKLSPHRWQNWNILGVVASSKEINDPALAQHSFIKAISLDKKTYTSWNNLGVFYLMQNDIKLGNKAFSRAQQSDTTFLNAWIGQSIIAEMIGDQNEAMDLFRHCTQLGFHYESSIGYSNHVCSILNESNYANDPKYEYAIDKMFAIPLALDHALWHTLLESDQTSFEAWNFVGYLSGKQGLWTQAITAYENGLKLLENGIKKDSCLTDLGYCYLKVGRNSVATKAFMNVKEATFTSTIGLALAFYKDKNYEQCYETYQKAVEWLASSDEEKAAVLVAMSAMVYAFKGTDDAKMVLFQCIGLPSPPIQGLFSLCAISLLHKDKELSNLVIKELRKFEKDPEHGHEVAFMVAQYHILHTSKADAISYVSERIHEYPERPFLRNLLANLLIESYQNDEKLMMSASRMAQSSLSLRYVGKSGISSQEAAQTLALASKALKTTNQQKAKLLAQECVHINPHYWKNLKNL</sequence>
<dbReference type="InterPro" id="IPR039226">
    <property type="entry name" value="Ski3/TTC37"/>
</dbReference>
<feature type="repeat" description="TPR" evidence="3">
    <location>
        <begin position="515"/>
        <end position="548"/>
    </location>
</feature>
<dbReference type="AlphaFoldDB" id="A0A1J1I5U7"/>
<evidence type="ECO:0000313" key="5">
    <source>
        <dbReference type="Proteomes" id="UP000183832"/>
    </source>
</evidence>
<evidence type="ECO:0000256" key="2">
    <source>
        <dbReference type="ARBA" id="ARBA00022803"/>
    </source>
</evidence>
<dbReference type="GO" id="GO:0055087">
    <property type="term" value="C:Ski complex"/>
    <property type="evidence" value="ECO:0007669"/>
    <property type="project" value="InterPro"/>
</dbReference>
<reference evidence="4 5" key="1">
    <citation type="submission" date="2015-04" db="EMBL/GenBank/DDBJ databases">
        <authorList>
            <person name="Syromyatnikov M.Y."/>
            <person name="Popov V.N."/>
        </authorList>
    </citation>
    <scope>NUCLEOTIDE SEQUENCE [LARGE SCALE GENOMIC DNA]</scope>
</reference>
<accession>A0A1J1I5U7</accession>
<dbReference type="SMART" id="SM00028">
    <property type="entry name" value="TPR"/>
    <property type="match status" value="11"/>
</dbReference>
<dbReference type="OrthoDB" id="421075at2759"/>
<proteinExistence type="predicted"/>
<feature type="repeat" description="TPR" evidence="3">
    <location>
        <begin position="445"/>
        <end position="478"/>
    </location>
</feature>
<name>A0A1J1I5U7_9DIPT</name>
<dbReference type="SUPFAM" id="SSF48452">
    <property type="entry name" value="TPR-like"/>
    <property type="match status" value="5"/>
</dbReference>
<keyword evidence="5" id="KW-1185">Reference proteome</keyword>
<dbReference type="PANTHER" id="PTHR15704:SF7">
    <property type="entry name" value="SUPERKILLER COMPLEX PROTEIN 3"/>
    <property type="match status" value="1"/>
</dbReference>
<dbReference type="Pfam" id="PF12895">
    <property type="entry name" value="ANAPC3"/>
    <property type="match status" value="1"/>
</dbReference>
<organism evidence="4 5">
    <name type="scientific">Clunio marinus</name>
    <dbReference type="NCBI Taxonomy" id="568069"/>
    <lineage>
        <taxon>Eukaryota</taxon>
        <taxon>Metazoa</taxon>
        <taxon>Ecdysozoa</taxon>
        <taxon>Arthropoda</taxon>
        <taxon>Hexapoda</taxon>
        <taxon>Insecta</taxon>
        <taxon>Pterygota</taxon>
        <taxon>Neoptera</taxon>
        <taxon>Endopterygota</taxon>
        <taxon>Diptera</taxon>
        <taxon>Nematocera</taxon>
        <taxon>Chironomoidea</taxon>
        <taxon>Chironomidae</taxon>
        <taxon>Clunio</taxon>
    </lineage>
</organism>
<dbReference type="PROSITE" id="PS50005">
    <property type="entry name" value="TPR"/>
    <property type="match status" value="3"/>
</dbReference>
<dbReference type="InterPro" id="IPR019734">
    <property type="entry name" value="TPR_rpt"/>
</dbReference>
<evidence type="ECO:0000256" key="1">
    <source>
        <dbReference type="ARBA" id="ARBA00022737"/>
    </source>
</evidence>
<evidence type="ECO:0000313" key="4">
    <source>
        <dbReference type="EMBL" id="CRK95703.1"/>
    </source>
</evidence>
<dbReference type="STRING" id="568069.A0A1J1I5U7"/>
<dbReference type="GO" id="GO:0006401">
    <property type="term" value="P:RNA catabolic process"/>
    <property type="evidence" value="ECO:0007669"/>
    <property type="project" value="InterPro"/>
</dbReference>
<keyword evidence="2 3" id="KW-0802">TPR repeat</keyword>
<dbReference type="PANTHER" id="PTHR15704">
    <property type="entry name" value="SUPERKILLER 3 PROTEIN-RELATED"/>
    <property type="match status" value="1"/>
</dbReference>
<protein>
    <submittedName>
        <fullName evidence="4">CLUMA_CG009161, isoform A</fullName>
    </submittedName>
</protein>
<dbReference type="Gene3D" id="1.25.40.10">
    <property type="entry name" value="Tetratricopeptide repeat domain"/>
    <property type="match status" value="5"/>
</dbReference>
<dbReference type="InterPro" id="IPR011990">
    <property type="entry name" value="TPR-like_helical_dom_sf"/>
</dbReference>
<evidence type="ECO:0000256" key="3">
    <source>
        <dbReference type="PROSITE-ProRule" id="PRU00339"/>
    </source>
</evidence>
<dbReference type="EMBL" id="CVRI01000042">
    <property type="protein sequence ID" value="CRK95703.1"/>
    <property type="molecule type" value="Genomic_DNA"/>
</dbReference>
<keyword evidence="1" id="KW-0677">Repeat</keyword>
<gene>
    <name evidence="4" type="ORF">CLUMA_CG009161</name>
</gene>